<reference evidence="6" key="1">
    <citation type="journal article" date="2023" name="Mol. Plant Microbe Interact.">
        <title>Elucidating the Obligate Nature and Biological Capacity of an Invasive Fungal Corn Pathogen.</title>
        <authorList>
            <person name="MacCready J.S."/>
            <person name="Roggenkamp E.M."/>
            <person name="Gdanetz K."/>
            <person name="Chilvers M.I."/>
        </authorList>
    </citation>
    <scope>NUCLEOTIDE SEQUENCE</scope>
    <source>
        <strain evidence="6">PM02</strain>
    </source>
</reference>
<dbReference type="AlphaFoldDB" id="A0AAD9MCB3"/>
<evidence type="ECO:0000256" key="1">
    <source>
        <dbReference type="ARBA" id="ARBA00004123"/>
    </source>
</evidence>
<evidence type="ECO:0000256" key="2">
    <source>
        <dbReference type="ARBA" id="ARBA00023242"/>
    </source>
</evidence>
<feature type="compositionally biased region" description="Polar residues" evidence="3">
    <location>
        <begin position="699"/>
        <end position="714"/>
    </location>
</feature>
<dbReference type="InterPro" id="IPR055236">
    <property type="entry name" value="EVH1_PP4R3"/>
</dbReference>
<protein>
    <recommendedName>
        <fullName evidence="8">Serine/threonine-protein phosphatase 4 regulatory subunit 3-like central domain-containing protein</fullName>
    </recommendedName>
</protein>
<dbReference type="InterPro" id="IPR006887">
    <property type="entry name" value="P4R3-like_central_dom"/>
</dbReference>
<dbReference type="Gene3D" id="2.30.29.30">
    <property type="entry name" value="Pleckstrin-homology domain (PH domain)/Phosphotyrosine-binding domain (PTB)"/>
    <property type="match status" value="1"/>
</dbReference>
<dbReference type="PANTHER" id="PTHR23318:SF0">
    <property type="entry name" value="SERINE_THREONINE-PROTEIN PHOSPHATASE 4 REGULATORY SUBUNIT 3"/>
    <property type="match status" value="1"/>
</dbReference>
<dbReference type="PANTHER" id="PTHR23318">
    <property type="entry name" value="ATP SYNTHASE GAMMA-RELATED"/>
    <property type="match status" value="1"/>
</dbReference>
<feature type="domain" description="PP4R3 EVH1-like" evidence="5">
    <location>
        <begin position="13"/>
        <end position="121"/>
    </location>
</feature>
<sequence length="734" mass="82590">MMAQAVPHQTTDKKRVKVYELRNADWFDRGTGFCAAAFVPVGDAQAKEPRVLVESEEQPDRLLLETRIYKEDGFQKQGETLIVWTEPSSNAEVPGVDMALSFQEAEGCHMIWKFVDSVQQTFQSNVGGAEDGLSDDLAMDMPTTVRLPPASLDRLGEIESSVRAMSVTVDGREALAKAIMNEDYIGKLIPLLEMAEDLESLPDLHQLCNIMKSVLLLNDTSIIEHAVADECVAGVVGMLEYDPDFPNHKANHRQWLSDQGRFKEVIKIEDSAVRRKIHQTYRLHYLKDVVLARILDDPTFSVLNSLIFFNQVDILSHLQHNSNFLADLFTIFADPKEDQLRKKDALFLTNFYETSAVRLFKPLLDLEHTPDMQSDVANDGIFTYLNDILCFYIRQHLHRCKYFVFQHNIADRFVQLLTCRETHLQLVAIRFFRQLITMGDEFWVKQLAEKRVLGPVLDLLLRTVPRDNLVCSACLDLFGHVAKEGGVKYLIKHLVENYREKIQALSAIDTFSGMLARYEQMQEFERHVDPYFLDSEDEVGRRPPNVGRAMMEHLVVDSAQEDYWNCSDDEEETQPGKGGSIQLPSSDQIRSKMLVEYSSDDEAEENGDAIMTSSGPAMPHEAAKDNDDPVCRNPVLVSNGAVKAPPERVSDKRRREEEDEDEMDKLMQHKRRNSSSASINNIGAAAAMGKKKGLVDSLDASSNAPKRISISISPSLKAAGGKGAANGESSPRGH</sequence>
<dbReference type="InterPro" id="IPR051137">
    <property type="entry name" value="PP4R3-like"/>
</dbReference>
<comment type="subcellular location">
    <subcellularLocation>
        <location evidence="1">Nucleus</location>
    </subcellularLocation>
</comment>
<feature type="region of interest" description="Disordered" evidence="3">
    <location>
        <begin position="567"/>
        <end position="587"/>
    </location>
</feature>
<dbReference type="Pfam" id="PF22972">
    <property type="entry name" value="EVH1_PP4R3"/>
    <property type="match status" value="1"/>
</dbReference>
<dbReference type="GO" id="GO:0006974">
    <property type="term" value="P:DNA damage response"/>
    <property type="evidence" value="ECO:0007669"/>
    <property type="project" value="TreeGrafter"/>
</dbReference>
<keyword evidence="7" id="KW-1185">Reference proteome</keyword>
<keyword evidence="2" id="KW-0539">Nucleus</keyword>
<dbReference type="Pfam" id="PF04802">
    <property type="entry name" value="PP4R3"/>
    <property type="match status" value="1"/>
</dbReference>
<dbReference type="GO" id="GO:0072542">
    <property type="term" value="F:protein phosphatase activator activity"/>
    <property type="evidence" value="ECO:0007669"/>
    <property type="project" value="TreeGrafter"/>
</dbReference>
<dbReference type="Proteomes" id="UP001217918">
    <property type="component" value="Unassembled WGS sequence"/>
</dbReference>
<dbReference type="GO" id="GO:0005654">
    <property type="term" value="C:nucleoplasm"/>
    <property type="evidence" value="ECO:0007669"/>
    <property type="project" value="TreeGrafter"/>
</dbReference>
<organism evidence="6 7">
    <name type="scientific">Phyllachora maydis</name>
    <dbReference type="NCBI Taxonomy" id="1825666"/>
    <lineage>
        <taxon>Eukaryota</taxon>
        <taxon>Fungi</taxon>
        <taxon>Dikarya</taxon>
        <taxon>Ascomycota</taxon>
        <taxon>Pezizomycotina</taxon>
        <taxon>Sordariomycetes</taxon>
        <taxon>Sordariomycetidae</taxon>
        <taxon>Phyllachorales</taxon>
        <taxon>Phyllachoraceae</taxon>
        <taxon>Phyllachora</taxon>
    </lineage>
</organism>
<dbReference type="InterPro" id="IPR011993">
    <property type="entry name" value="PH-like_dom_sf"/>
</dbReference>
<evidence type="ECO:0000259" key="5">
    <source>
        <dbReference type="Pfam" id="PF22972"/>
    </source>
</evidence>
<proteinExistence type="predicted"/>
<accession>A0AAD9MCB3</accession>
<dbReference type="SUPFAM" id="SSF50729">
    <property type="entry name" value="PH domain-like"/>
    <property type="match status" value="1"/>
</dbReference>
<dbReference type="GO" id="GO:0030289">
    <property type="term" value="C:protein phosphatase 4 complex"/>
    <property type="evidence" value="ECO:0007669"/>
    <property type="project" value="TreeGrafter"/>
</dbReference>
<name>A0AAD9MCB3_9PEZI</name>
<evidence type="ECO:0008006" key="8">
    <source>
        <dbReference type="Google" id="ProtNLM"/>
    </source>
</evidence>
<feature type="compositionally biased region" description="Basic and acidic residues" evidence="3">
    <location>
        <begin position="621"/>
        <end position="630"/>
    </location>
</feature>
<evidence type="ECO:0000256" key="3">
    <source>
        <dbReference type="SAM" id="MobiDB-lite"/>
    </source>
</evidence>
<feature type="compositionally biased region" description="Basic and acidic residues" evidence="3">
    <location>
        <begin position="645"/>
        <end position="656"/>
    </location>
</feature>
<feature type="domain" description="Serine/threonine-protein phosphatase 4 regulatory subunit 3-like central" evidence="4">
    <location>
        <begin position="157"/>
        <end position="347"/>
    </location>
</feature>
<evidence type="ECO:0000259" key="4">
    <source>
        <dbReference type="Pfam" id="PF04802"/>
    </source>
</evidence>
<dbReference type="InterPro" id="IPR016024">
    <property type="entry name" value="ARM-type_fold"/>
</dbReference>
<dbReference type="SUPFAM" id="SSF48371">
    <property type="entry name" value="ARM repeat"/>
    <property type="match status" value="1"/>
</dbReference>
<evidence type="ECO:0000313" key="6">
    <source>
        <dbReference type="EMBL" id="KAK2067756.1"/>
    </source>
</evidence>
<comment type="caution">
    <text evidence="6">The sequence shown here is derived from an EMBL/GenBank/DDBJ whole genome shotgun (WGS) entry which is preliminary data.</text>
</comment>
<gene>
    <name evidence="6" type="ORF">P8C59_001466</name>
</gene>
<feature type="region of interest" description="Disordered" evidence="3">
    <location>
        <begin position="599"/>
        <end position="734"/>
    </location>
</feature>
<evidence type="ECO:0000313" key="7">
    <source>
        <dbReference type="Proteomes" id="UP001217918"/>
    </source>
</evidence>
<dbReference type="EMBL" id="JAQQPM010000001">
    <property type="protein sequence ID" value="KAK2067756.1"/>
    <property type="molecule type" value="Genomic_DNA"/>
</dbReference>
<feature type="compositionally biased region" description="Low complexity" evidence="3">
    <location>
        <begin position="674"/>
        <end position="688"/>
    </location>
</feature>